<dbReference type="CDD" id="cd00568">
    <property type="entry name" value="TPP_enzymes"/>
    <property type="match status" value="1"/>
</dbReference>
<keyword evidence="2 3" id="KW-0786">Thiamine pyrophosphate</keyword>
<evidence type="ECO:0000259" key="5">
    <source>
        <dbReference type="Pfam" id="PF02775"/>
    </source>
</evidence>
<reference evidence="7 8" key="1">
    <citation type="submission" date="2016-12" db="EMBL/GenBank/DDBJ databases">
        <authorList>
            <person name="Song W.-J."/>
            <person name="Kurnit D.M."/>
        </authorList>
    </citation>
    <scope>NUCLEOTIDE SEQUENCE [LARGE SCALE GENOMIC DNA]</scope>
    <source>
        <strain evidence="7 8">IMCC3135</strain>
    </source>
</reference>
<dbReference type="RefSeq" id="WP_088917886.1">
    <property type="nucleotide sequence ID" value="NZ_CP018632.1"/>
</dbReference>
<dbReference type="InterPro" id="IPR000399">
    <property type="entry name" value="TPP-bd_CS"/>
</dbReference>
<dbReference type="InterPro" id="IPR011766">
    <property type="entry name" value="TPP_enzyme_TPP-bd"/>
</dbReference>
<dbReference type="GO" id="GO:0005948">
    <property type="term" value="C:acetolactate synthase complex"/>
    <property type="evidence" value="ECO:0007669"/>
    <property type="project" value="TreeGrafter"/>
</dbReference>
<keyword evidence="8" id="KW-1185">Reference proteome</keyword>
<dbReference type="PROSITE" id="PS00187">
    <property type="entry name" value="TPP_ENZYMES"/>
    <property type="match status" value="1"/>
</dbReference>
<dbReference type="FunFam" id="3.40.50.970:FF:000007">
    <property type="entry name" value="Acetolactate synthase"/>
    <property type="match status" value="1"/>
</dbReference>
<dbReference type="PANTHER" id="PTHR18968">
    <property type="entry name" value="THIAMINE PYROPHOSPHATE ENZYMES"/>
    <property type="match status" value="1"/>
</dbReference>
<dbReference type="GO" id="GO:0030976">
    <property type="term" value="F:thiamine pyrophosphate binding"/>
    <property type="evidence" value="ECO:0007669"/>
    <property type="project" value="InterPro"/>
</dbReference>
<dbReference type="InterPro" id="IPR029061">
    <property type="entry name" value="THDP-binding"/>
</dbReference>
<evidence type="ECO:0000256" key="2">
    <source>
        <dbReference type="ARBA" id="ARBA00023052"/>
    </source>
</evidence>
<feature type="domain" description="Thiamine pyrophosphate enzyme TPP-binding" evidence="5">
    <location>
        <begin position="386"/>
        <end position="532"/>
    </location>
</feature>
<evidence type="ECO:0000259" key="4">
    <source>
        <dbReference type="Pfam" id="PF00205"/>
    </source>
</evidence>
<dbReference type="Pfam" id="PF02776">
    <property type="entry name" value="TPP_enzyme_N"/>
    <property type="match status" value="1"/>
</dbReference>
<name>A0A2Z2NQ43_9GAMM</name>
<dbReference type="GO" id="GO:0050660">
    <property type="term" value="F:flavin adenine dinucleotide binding"/>
    <property type="evidence" value="ECO:0007669"/>
    <property type="project" value="TreeGrafter"/>
</dbReference>
<dbReference type="EC" id="2.2.1.6" evidence="7"/>
<dbReference type="PANTHER" id="PTHR18968:SF120">
    <property type="entry name" value="ACETOLACTATE SYNTHASE LARGE SUBUNIT"/>
    <property type="match status" value="1"/>
</dbReference>
<dbReference type="GO" id="GO:0003984">
    <property type="term" value="F:acetolactate synthase activity"/>
    <property type="evidence" value="ECO:0007669"/>
    <property type="project" value="UniProtKB-EC"/>
</dbReference>
<evidence type="ECO:0000259" key="6">
    <source>
        <dbReference type="Pfam" id="PF02776"/>
    </source>
</evidence>
<dbReference type="SUPFAM" id="SSF52518">
    <property type="entry name" value="Thiamin diphosphate-binding fold (THDP-binding)"/>
    <property type="match status" value="2"/>
</dbReference>
<evidence type="ECO:0000313" key="8">
    <source>
        <dbReference type="Proteomes" id="UP000250079"/>
    </source>
</evidence>
<proteinExistence type="inferred from homology"/>
<dbReference type="GO" id="GO:0009097">
    <property type="term" value="P:isoleucine biosynthetic process"/>
    <property type="evidence" value="ECO:0007669"/>
    <property type="project" value="TreeGrafter"/>
</dbReference>
<dbReference type="GO" id="GO:0000287">
    <property type="term" value="F:magnesium ion binding"/>
    <property type="evidence" value="ECO:0007669"/>
    <property type="project" value="InterPro"/>
</dbReference>
<protein>
    <submittedName>
        <fullName evidence="7">Acetolactate synthase isozyme 2 large subunit</fullName>
        <ecNumber evidence="7">2.2.1.6</ecNumber>
    </submittedName>
</protein>
<dbReference type="AlphaFoldDB" id="A0A2Z2NQ43"/>
<dbReference type="Pfam" id="PF00205">
    <property type="entry name" value="TPP_enzyme_M"/>
    <property type="match status" value="1"/>
</dbReference>
<keyword evidence="7" id="KW-0808">Transferase</keyword>
<dbReference type="NCBIfam" id="NF006052">
    <property type="entry name" value="PRK08199.1"/>
    <property type="match status" value="1"/>
</dbReference>
<dbReference type="EMBL" id="CP018632">
    <property type="protein sequence ID" value="ASJ72585.1"/>
    <property type="molecule type" value="Genomic_DNA"/>
</dbReference>
<dbReference type="OrthoDB" id="9785953at2"/>
<accession>A0A2Z2NQ43</accession>
<sequence>MNRFSGGQLLVKALKTHGVQRVFCVPGESYLPVLDALHDSGIDNTLCRHEGGAAMMAEAWGKLTGVPGICLVTRGPGATNATAGLHVALQDSTPMILFIGQIGSGIREREAFQEVDYRRFLGTSVKWVAEIDDAERMDEMISRAFHVATSGRPGPVALALPEDALSQLASVKPVAPWKQIETYPGPEEMSSLASLLESSTKPLAILGGTRWNEQAVNTFRQIAQTWQLPVACSFRRQMLFDHTNSHYAGDVGIGMNPELRKRVEEADLILMVGGRFSEMPSQNYTLLDIPSPRQTLVHVHPGAEELGRVYRPELAIHASPSAFTAALGKLQPTLQSAQRQTEVETAHKAYRNWSEATPTTPGDVQMSSVMQTLAQTLPDDAILTNGAGNYASWIHRFWKFRHFGSQLAPTSGSMGYGLPAAIAAKLCQPERTVVAFAGDGCFQMTMQEFGTAVQAEANIIVMLIDNGIYGTIRMHQEKTFPGRVSATTLKNPDFAAVAAAYGAFSTTVTRTEQFAPALQQAIEAGKPALIHIHISPEAITPTMTLTQIRQQAEAAKG</sequence>
<evidence type="ECO:0000256" key="3">
    <source>
        <dbReference type="RuleBase" id="RU362132"/>
    </source>
</evidence>
<evidence type="ECO:0000256" key="1">
    <source>
        <dbReference type="ARBA" id="ARBA00007812"/>
    </source>
</evidence>
<dbReference type="CDD" id="cd07035">
    <property type="entry name" value="TPP_PYR_POX_like"/>
    <property type="match status" value="1"/>
</dbReference>
<dbReference type="Proteomes" id="UP000250079">
    <property type="component" value="Chromosome"/>
</dbReference>
<dbReference type="Pfam" id="PF02775">
    <property type="entry name" value="TPP_enzyme_C"/>
    <property type="match status" value="1"/>
</dbReference>
<dbReference type="GO" id="GO:0009099">
    <property type="term" value="P:L-valine biosynthetic process"/>
    <property type="evidence" value="ECO:0007669"/>
    <property type="project" value="TreeGrafter"/>
</dbReference>
<dbReference type="InterPro" id="IPR029035">
    <property type="entry name" value="DHS-like_NAD/FAD-binding_dom"/>
</dbReference>
<dbReference type="KEGG" id="gai:IMCC3135_12485"/>
<gene>
    <name evidence="7" type="primary">ilvG_1</name>
    <name evidence="7" type="ORF">IMCC3135_12485</name>
</gene>
<dbReference type="SUPFAM" id="SSF52467">
    <property type="entry name" value="DHS-like NAD/FAD-binding domain"/>
    <property type="match status" value="1"/>
</dbReference>
<feature type="domain" description="Thiamine pyrophosphate enzyme central" evidence="4">
    <location>
        <begin position="191"/>
        <end position="327"/>
    </location>
</feature>
<organism evidence="7 8">
    <name type="scientific">Granulosicoccus antarcticus IMCC3135</name>
    <dbReference type="NCBI Taxonomy" id="1192854"/>
    <lineage>
        <taxon>Bacteria</taxon>
        <taxon>Pseudomonadati</taxon>
        <taxon>Pseudomonadota</taxon>
        <taxon>Gammaproteobacteria</taxon>
        <taxon>Chromatiales</taxon>
        <taxon>Granulosicoccaceae</taxon>
        <taxon>Granulosicoccus</taxon>
    </lineage>
</organism>
<evidence type="ECO:0000313" key="7">
    <source>
        <dbReference type="EMBL" id="ASJ72585.1"/>
    </source>
</evidence>
<dbReference type="InterPro" id="IPR045229">
    <property type="entry name" value="TPP_enz"/>
</dbReference>
<comment type="similarity">
    <text evidence="1 3">Belongs to the TPP enzyme family.</text>
</comment>
<feature type="domain" description="Thiamine pyrophosphate enzyme N-terminal TPP-binding" evidence="6">
    <location>
        <begin position="5"/>
        <end position="117"/>
    </location>
</feature>
<dbReference type="InterPro" id="IPR012000">
    <property type="entry name" value="Thiamin_PyroP_enz_cen_dom"/>
</dbReference>
<dbReference type="InterPro" id="IPR012001">
    <property type="entry name" value="Thiamin_PyroP_enz_TPP-bd_dom"/>
</dbReference>
<dbReference type="Gene3D" id="3.40.50.970">
    <property type="match status" value="2"/>
</dbReference>
<dbReference type="Gene3D" id="3.40.50.1220">
    <property type="entry name" value="TPP-binding domain"/>
    <property type="match status" value="1"/>
</dbReference>